<feature type="transmembrane region" description="Helical" evidence="1">
    <location>
        <begin position="199"/>
        <end position="218"/>
    </location>
</feature>
<keyword evidence="1" id="KW-0812">Transmembrane</keyword>
<dbReference type="Proteomes" id="UP000198668">
    <property type="component" value="Unassembled WGS sequence"/>
</dbReference>
<evidence type="ECO:0000313" key="2">
    <source>
        <dbReference type="EMBL" id="SFH57711.1"/>
    </source>
</evidence>
<dbReference type="Pfam" id="PF04854">
    <property type="entry name" value="DUF624"/>
    <property type="match status" value="1"/>
</dbReference>
<proteinExistence type="predicted"/>
<name>A0A1I3B7M7_9LACT</name>
<evidence type="ECO:0000313" key="3">
    <source>
        <dbReference type="Proteomes" id="UP000198668"/>
    </source>
</evidence>
<dbReference type="OrthoDB" id="2166392at2"/>
<reference evidence="2 3" key="1">
    <citation type="submission" date="2016-10" db="EMBL/GenBank/DDBJ databases">
        <authorList>
            <person name="de Groot N.N."/>
        </authorList>
    </citation>
    <scope>NUCLEOTIDE SEQUENCE [LARGE SCALE GENOMIC DNA]</scope>
    <source>
        <strain evidence="2 3">DSM 27630</strain>
    </source>
</reference>
<feature type="transmembrane region" description="Helical" evidence="1">
    <location>
        <begin position="51"/>
        <end position="73"/>
    </location>
</feature>
<feature type="transmembrane region" description="Helical" evidence="1">
    <location>
        <begin position="134"/>
        <end position="154"/>
    </location>
</feature>
<feature type="transmembrane region" description="Helical" evidence="1">
    <location>
        <begin position="21"/>
        <end position="45"/>
    </location>
</feature>
<dbReference type="InterPro" id="IPR006938">
    <property type="entry name" value="DUF624"/>
</dbReference>
<keyword evidence="3" id="KW-1185">Reference proteome</keyword>
<dbReference type="AlphaFoldDB" id="A0A1I3B7M7"/>
<dbReference type="EMBL" id="FOQE01000004">
    <property type="protein sequence ID" value="SFH57711.1"/>
    <property type="molecule type" value="Genomic_DNA"/>
</dbReference>
<gene>
    <name evidence="2" type="ORF">SAMN04489868_10433</name>
</gene>
<feature type="transmembrane region" description="Helical" evidence="1">
    <location>
        <begin position="175"/>
        <end position="193"/>
    </location>
</feature>
<protein>
    <submittedName>
        <fullName evidence="2">Uncharacterized membrane protein YesL</fullName>
    </submittedName>
</protein>
<keyword evidence="1" id="KW-0472">Membrane</keyword>
<sequence length="226" mass="26290">MKGKETRYAKLYMVSDVLVSLFLVNIYWTICNVPIIFLVLSFFFAKEPNPVILFPLFIFFLPILFFPSFQALVCSMRDIVLNRPSTGSVKRFFFYVKENYLESVGMGIFITVAGSFLIRLLMMTGLKNVLLSTILFIILLYVVMFALQFFPLAAHFSMSFVWKLKQTWRLTFAKPIYAISSLLLTVLLVWVSWKVFPPLLVLLTASAAAYLLFFLFYFEYNQLKNK</sequence>
<accession>A0A1I3B7M7</accession>
<organism evidence="2 3">
    <name type="scientific">Pisciglobus halotolerans</name>
    <dbReference type="NCBI Taxonomy" id="745365"/>
    <lineage>
        <taxon>Bacteria</taxon>
        <taxon>Bacillati</taxon>
        <taxon>Bacillota</taxon>
        <taxon>Bacilli</taxon>
        <taxon>Lactobacillales</taxon>
        <taxon>Carnobacteriaceae</taxon>
    </lineage>
</organism>
<keyword evidence="1" id="KW-1133">Transmembrane helix</keyword>
<feature type="transmembrane region" description="Helical" evidence="1">
    <location>
        <begin position="100"/>
        <end position="122"/>
    </location>
</feature>
<evidence type="ECO:0000256" key="1">
    <source>
        <dbReference type="SAM" id="Phobius"/>
    </source>
</evidence>
<dbReference type="RefSeq" id="WP_092091236.1">
    <property type="nucleotide sequence ID" value="NZ_FOQE01000004.1"/>
</dbReference>